<evidence type="ECO:0000256" key="3">
    <source>
        <dbReference type="ARBA" id="ARBA00023125"/>
    </source>
</evidence>
<dbReference type="InterPro" id="IPR058717">
    <property type="entry name" value="Phage_L5_Integrase_N"/>
</dbReference>
<keyword evidence="9" id="KW-1185">Reference proteome</keyword>
<gene>
    <name evidence="8" type="ORF">EAH80_22135</name>
</gene>
<evidence type="ECO:0000259" key="6">
    <source>
        <dbReference type="PROSITE" id="PS51898"/>
    </source>
</evidence>
<evidence type="ECO:0000256" key="2">
    <source>
        <dbReference type="ARBA" id="ARBA00022908"/>
    </source>
</evidence>
<dbReference type="InterPro" id="IPR002104">
    <property type="entry name" value="Integrase_catalytic"/>
</dbReference>
<dbReference type="GO" id="GO:0006310">
    <property type="term" value="P:DNA recombination"/>
    <property type="evidence" value="ECO:0007669"/>
    <property type="project" value="UniProtKB-KW"/>
</dbReference>
<dbReference type="PANTHER" id="PTHR30349:SF64">
    <property type="entry name" value="PROPHAGE INTEGRASE INTD-RELATED"/>
    <property type="match status" value="1"/>
</dbReference>
<keyword evidence="2" id="KW-0229">DNA integration</keyword>
<dbReference type="Gene3D" id="1.10.150.130">
    <property type="match status" value="1"/>
</dbReference>
<dbReference type="Pfam" id="PF00589">
    <property type="entry name" value="Phage_integrase"/>
    <property type="match status" value="1"/>
</dbReference>
<evidence type="ECO:0000256" key="5">
    <source>
        <dbReference type="PROSITE-ProRule" id="PRU01248"/>
    </source>
</evidence>
<dbReference type="EMBL" id="RCZG01000011">
    <property type="protein sequence ID" value="TPG31657.1"/>
    <property type="molecule type" value="Genomic_DNA"/>
</dbReference>
<dbReference type="Pfam" id="PF26003">
    <property type="entry name" value="Integrase_N_phage"/>
    <property type="match status" value="1"/>
</dbReference>
<dbReference type="InterPro" id="IPR010998">
    <property type="entry name" value="Integrase_recombinase_N"/>
</dbReference>
<name>A0A502E249_9MYCO</name>
<dbReference type="InterPro" id="IPR004107">
    <property type="entry name" value="Integrase_SAM-like_N"/>
</dbReference>
<dbReference type="PROSITE" id="PS51900">
    <property type="entry name" value="CB"/>
    <property type="match status" value="1"/>
</dbReference>
<proteinExistence type="inferred from homology"/>
<dbReference type="PROSITE" id="PS51898">
    <property type="entry name" value="TYR_RECOMBINASE"/>
    <property type="match status" value="1"/>
</dbReference>
<evidence type="ECO:0000259" key="7">
    <source>
        <dbReference type="PROSITE" id="PS51900"/>
    </source>
</evidence>
<feature type="domain" description="Core-binding (CB)" evidence="7">
    <location>
        <begin position="79"/>
        <end position="162"/>
    </location>
</feature>
<sequence>MPRGEGRKTQKRGAFGTAHKLPSGRYRAMYYGPDGRRYKAPTMFLTEKDARGWLSLRQAEIIRKAWTPPEADQAPVPKVTFAKYAETWLLNRQVSGRPLKERTREHYQKLLDDHLIDTFGALPLASITVDDVDAWHAKTLVGKPTMRAHAYSLLRGIMGTAVATRKISANPCVISGAGSSRRVHAIRPATLPELETLTAAMPEQYRAMVLLAAWCGARFGELTELRRKDVVIIAETKDDGEIHKHGVMRIERAVVRTADGFMVTTPKSDAGIRDVWMPPHLMPMIEQHLAKFVGKERDSLLFPAKHGGHLAPATLYRRFYTARSKAGREDLRWHDLRHTGATLAAGPGGANLPELMARGGWSTQAAAMRYLHAAAGRDRVIAEQLSKAVSG</sequence>
<dbReference type="SUPFAM" id="SSF56349">
    <property type="entry name" value="DNA breaking-rejoining enzymes"/>
    <property type="match status" value="1"/>
</dbReference>
<evidence type="ECO:0000256" key="4">
    <source>
        <dbReference type="ARBA" id="ARBA00023172"/>
    </source>
</evidence>
<evidence type="ECO:0000256" key="1">
    <source>
        <dbReference type="ARBA" id="ARBA00008857"/>
    </source>
</evidence>
<dbReference type="InterPro" id="IPR011010">
    <property type="entry name" value="DNA_brk_join_enz"/>
</dbReference>
<dbReference type="PANTHER" id="PTHR30349">
    <property type="entry name" value="PHAGE INTEGRASE-RELATED"/>
    <property type="match status" value="1"/>
</dbReference>
<feature type="domain" description="Tyr recombinase" evidence="6">
    <location>
        <begin position="184"/>
        <end position="383"/>
    </location>
</feature>
<keyword evidence="4" id="KW-0233">DNA recombination</keyword>
<dbReference type="Pfam" id="PF14659">
    <property type="entry name" value="Phage_int_SAM_3"/>
    <property type="match status" value="1"/>
</dbReference>
<comment type="caution">
    <text evidence="8">The sequence shown here is derived from an EMBL/GenBank/DDBJ whole genome shotgun (WGS) entry which is preliminary data.</text>
</comment>
<dbReference type="InterPro" id="IPR013762">
    <property type="entry name" value="Integrase-like_cat_sf"/>
</dbReference>
<dbReference type="RefSeq" id="WP_140695751.1">
    <property type="nucleotide sequence ID" value="NZ_RCZG01000011.1"/>
</dbReference>
<dbReference type="Gene3D" id="1.10.443.10">
    <property type="entry name" value="Intergrase catalytic core"/>
    <property type="match status" value="1"/>
</dbReference>
<dbReference type="GO" id="GO:0003677">
    <property type="term" value="F:DNA binding"/>
    <property type="evidence" value="ECO:0007669"/>
    <property type="project" value="UniProtKB-UniRule"/>
</dbReference>
<dbReference type="InterPro" id="IPR050090">
    <property type="entry name" value="Tyrosine_recombinase_XerCD"/>
</dbReference>
<comment type="similarity">
    <text evidence="1">Belongs to the 'phage' integrase family.</text>
</comment>
<reference evidence="8 9" key="1">
    <citation type="journal article" date="2019" name="Environ. Microbiol.">
        <title>Species interactions and distinct microbial communities in high Arctic permafrost affected cryosols are associated with the CH4 and CO2 gas fluxes.</title>
        <authorList>
            <person name="Altshuler I."/>
            <person name="Hamel J."/>
            <person name="Turney S."/>
            <person name="Magnuson E."/>
            <person name="Levesque R."/>
            <person name="Greer C."/>
            <person name="Whyte L.G."/>
        </authorList>
    </citation>
    <scope>NUCLEOTIDE SEQUENCE [LARGE SCALE GENOMIC DNA]</scope>
    <source>
        <strain evidence="8 9">S5.20</strain>
    </source>
</reference>
<dbReference type="Proteomes" id="UP000320095">
    <property type="component" value="Unassembled WGS sequence"/>
</dbReference>
<dbReference type="OrthoDB" id="1822491at2"/>
<dbReference type="GO" id="GO:0015074">
    <property type="term" value="P:DNA integration"/>
    <property type="evidence" value="ECO:0007669"/>
    <property type="project" value="UniProtKB-KW"/>
</dbReference>
<evidence type="ECO:0000313" key="8">
    <source>
        <dbReference type="EMBL" id="TPG31657.1"/>
    </source>
</evidence>
<dbReference type="CDD" id="cd01189">
    <property type="entry name" value="INT_ICEBs1_C_like"/>
    <property type="match status" value="1"/>
</dbReference>
<protein>
    <submittedName>
        <fullName evidence="8">Site-specific integrase</fullName>
    </submittedName>
</protein>
<organism evidence="8 9">
    <name type="scientific">Mycolicibacterium hodleri</name>
    <dbReference type="NCBI Taxonomy" id="49897"/>
    <lineage>
        <taxon>Bacteria</taxon>
        <taxon>Bacillati</taxon>
        <taxon>Actinomycetota</taxon>
        <taxon>Actinomycetes</taxon>
        <taxon>Mycobacteriales</taxon>
        <taxon>Mycobacteriaceae</taxon>
        <taxon>Mycolicibacterium</taxon>
    </lineage>
</organism>
<accession>A0A502E249</accession>
<evidence type="ECO:0000313" key="9">
    <source>
        <dbReference type="Proteomes" id="UP000320095"/>
    </source>
</evidence>
<keyword evidence="3 5" id="KW-0238">DNA-binding</keyword>
<dbReference type="AlphaFoldDB" id="A0A502E249"/>
<dbReference type="InterPro" id="IPR044068">
    <property type="entry name" value="CB"/>
</dbReference>